<feature type="transmembrane region" description="Helical" evidence="6">
    <location>
        <begin position="31"/>
        <end position="51"/>
    </location>
</feature>
<evidence type="ECO:0000256" key="3">
    <source>
        <dbReference type="ARBA" id="ARBA00022692"/>
    </source>
</evidence>
<protein>
    <submittedName>
        <fullName evidence="8">ATP-binding cassette long-chain fatty acid transporter</fullName>
    </submittedName>
</protein>
<dbReference type="PANTHER" id="PTHR11384:SF67">
    <property type="entry name" value="ATP-BINDING CASSETTE SUB-FAMILY D MEMBER 1"/>
    <property type="match status" value="1"/>
</dbReference>
<evidence type="ECO:0000259" key="7">
    <source>
        <dbReference type="PROSITE" id="PS50893"/>
    </source>
</evidence>
<dbReference type="Gene3D" id="3.40.50.300">
    <property type="entry name" value="P-loop containing nucleotide triphosphate hydrolases"/>
    <property type="match status" value="1"/>
</dbReference>
<dbReference type="GO" id="GO:0006635">
    <property type="term" value="P:fatty acid beta-oxidation"/>
    <property type="evidence" value="ECO:0007669"/>
    <property type="project" value="TreeGrafter"/>
</dbReference>
<dbReference type="AlphaFoldDB" id="A0AAV5QIT4"/>
<dbReference type="InterPro" id="IPR036640">
    <property type="entry name" value="ABC1_TM_sf"/>
</dbReference>
<evidence type="ECO:0000313" key="8">
    <source>
        <dbReference type="EMBL" id="GMM34395.1"/>
    </source>
</evidence>
<feature type="transmembrane region" description="Helical" evidence="6">
    <location>
        <begin position="343"/>
        <end position="362"/>
    </location>
</feature>
<evidence type="ECO:0000313" key="9">
    <source>
        <dbReference type="Proteomes" id="UP001360560"/>
    </source>
</evidence>
<dbReference type="InterPro" id="IPR050835">
    <property type="entry name" value="ABC_transporter_sub-D"/>
</dbReference>
<proteinExistence type="inferred from homology"/>
<keyword evidence="2" id="KW-0813">Transport</keyword>
<dbReference type="PANTHER" id="PTHR11384">
    <property type="entry name" value="ATP-BINDING CASSETTE, SUB-FAMILY D MEMBER"/>
    <property type="match status" value="1"/>
</dbReference>
<dbReference type="GO" id="GO:0015910">
    <property type="term" value="P:long-chain fatty acid import into peroxisome"/>
    <property type="evidence" value="ECO:0007669"/>
    <property type="project" value="TreeGrafter"/>
</dbReference>
<keyword evidence="3 6" id="KW-0812">Transmembrane</keyword>
<sequence length="818" mass="94732">MVILQSSMKSKIHTLLRRLLESNSLFSSRSLLFIFVSSLASSSAYAAIIFIRKLIYHFNEKREYQKLRYYYVLNDKTRSAVDLSIKKNKSLLKSISLVGFNRNDWAATSNNVAVNFKTVYIKQKERIKKILIKRIDNDVFERNTLIFKNFKRSLVNSTNSIINFKFINQLLIIWNILIPNVFNRNSYLLVCQVIFLVVRTYLSVLITKLDGQIVKDIINKNFKNFVADLIYWFIIAFPSSYVNSGIKFFEKRLSLNFRTNLVRYIHDLYLNDRMVFYKINQFGIVETSPSNLKQNDPKVLENIDQFITSDITRLCDSITSLISNLGKPIIDVAIFSMYLRDNLGNGGILGLFANFAISAVYLKLHTPDFGKLTKEMQSIEGEYFNYHSNLINNSEEISFYNGLKVEKEKVTSIFNRLIKHISFVNNVKINYNFLENYILKVIWNSSGYIFAALPILLDSAASSNKSTSIKQFVTNKRLIFSLADSASRLMYSAKDISTLSGYVDRVFNLLSLLHRCHSLEFNFNDQYINDIKGTIQNDYNGLRMEKISIIIPSRQGSYNPKIINKLTFSMKQGENLLILGFNGSGKTSIERVIAGLWPLYRGLLSKPNDKDIIYLPQIPYFLQHGTLRDQIIYPMTEMEFYEQGYVDDDLVEVLRLVKLQYLLTREPNYINATYDWSSVLSGGEKQRINIARVLFKSPTFVILDESTNAISTDIEDYLYDLLKTRGITFITLSHRPLLMKYHDYLIQILNKEGEWKFETLGTSMAIESIENEISSITKVLGEETKLIKRKQEIDLMLENGDDDTDVEESGEIYYDMYN</sequence>
<dbReference type="PROSITE" id="PS00211">
    <property type="entry name" value="ABC_TRANSPORTER_1"/>
    <property type="match status" value="1"/>
</dbReference>
<dbReference type="InterPro" id="IPR011527">
    <property type="entry name" value="ABC1_TM_dom"/>
</dbReference>
<dbReference type="EMBL" id="BTFZ01000002">
    <property type="protein sequence ID" value="GMM34395.1"/>
    <property type="molecule type" value="Genomic_DNA"/>
</dbReference>
<dbReference type="InterPro" id="IPR003439">
    <property type="entry name" value="ABC_transporter-like_ATP-bd"/>
</dbReference>
<evidence type="ECO:0000256" key="6">
    <source>
        <dbReference type="SAM" id="Phobius"/>
    </source>
</evidence>
<dbReference type="GO" id="GO:0016887">
    <property type="term" value="F:ATP hydrolysis activity"/>
    <property type="evidence" value="ECO:0007669"/>
    <property type="project" value="InterPro"/>
</dbReference>
<evidence type="ECO:0000256" key="2">
    <source>
        <dbReference type="ARBA" id="ARBA00022448"/>
    </source>
</evidence>
<dbReference type="CDD" id="cd03223">
    <property type="entry name" value="ABCD_peroxisomal_ALDP"/>
    <property type="match status" value="1"/>
</dbReference>
<feature type="transmembrane region" description="Helical" evidence="6">
    <location>
        <begin position="229"/>
        <end position="249"/>
    </location>
</feature>
<keyword evidence="8" id="KW-0067">ATP-binding</keyword>
<comment type="similarity">
    <text evidence="1">Belongs to the ABC transporter superfamily. ABCD family. Peroxisomal fatty acyl CoA transporter (TC 3.A.1.203) subfamily.</text>
</comment>
<dbReference type="RefSeq" id="XP_064851395.1">
    <property type="nucleotide sequence ID" value="XM_064995323.1"/>
</dbReference>
<dbReference type="GO" id="GO:0042760">
    <property type="term" value="P:very long-chain fatty acid catabolic process"/>
    <property type="evidence" value="ECO:0007669"/>
    <property type="project" value="TreeGrafter"/>
</dbReference>
<dbReference type="Pfam" id="PF00005">
    <property type="entry name" value="ABC_tran"/>
    <property type="match status" value="1"/>
</dbReference>
<dbReference type="PROSITE" id="PS50893">
    <property type="entry name" value="ABC_TRANSPORTER_2"/>
    <property type="match status" value="1"/>
</dbReference>
<dbReference type="SUPFAM" id="SSF90123">
    <property type="entry name" value="ABC transporter transmembrane region"/>
    <property type="match status" value="1"/>
</dbReference>
<dbReference type="Gene3D" id="1.20.1560.10">
    <property type="entry name" value="ABC transporter type 1, transmembrane domain"/>
    <property type="match status" value="1"/>
</dbReference>
<reference evidence="8 9" key="1">
    <citation type="journal article" date="2023" name="Elife">
        <title>Identification of key yeast species and microbe-microbe interactions impacting larval growth of Drosophila in the wild.</title>
        <authorList>
            <person name="Mure A."/>
            <person name="Sugiura Y."/>
            <person name="Maeda R."/>
            <person name="Honda K."/>
            <person name="Sakurai N."/>
            <person name="Takahashi Y."/>
            <person name="Watada M."/>
            <person name="Katoh T."/>
            <person name="Gotoh A."/>
            <person name="Gotoh Y."/>
            <person name="Taniguchi I."/>
            <person name="Nakamura K."/>
            <person name="Hayashi T."/>
            <person name="Katayama T."/>
            <person name="Uemura T."/>
            <person name="Hattori Y."/>
        </authorList>
    </citation>
    <scope>NUCLEOTIDE SEQUENCE [LARGE SCALE GENOMIC DNA]</scope>
    <source>
        <strain evidence="8 9">SC-9</strain>
    </source>
</reference>
<dbReference type="GO" id="GO:0140359">
    <property type="term" value="F:ABC-type transporter activity"/>
    <property type="evidence" value="ECO:0007669"/>
    <property type="project" value="InterPro"/>
</dbReference>
<dbReference type="GO" id="GO:0007031">
    <property type="term" value="P:peroxisome organization"/>
    <property type="evidence" value="ECO:0007669"/>
    <property type="project" value="TreeGrafter"/>
</dbReference>
<dbReference type="Pfam" id="PF06472">
    <property type="entry name" value="ABC_membrane_2"/>
    <property type="match status" value="1"/>
</dbReference>
<dbReference type="InterPro" id="IPR017871">
    <property type="entry name" value="ABC_transporter-like_CS"/>
</dbReference>
<feature type="transmembrane region" description="Helical" evidence="6">
    <location>
        <begin position="187"/>
        <end position="209"/>
    </location>
</feature>
<keyword evidence="5 6" id="KW-0472">Membrane</keyword>
<evidence type="ECO:0000256" key="4">
    <source>
        <dbReference type="ARBA" id="ARBA00022989"/>
    </source>
</evidence>
<name>A0AAV5QIT4_9ASCO</name>
<dbReference type="SUPFAM" id="SSF52540">
    <property type="entry name" value="P-loop containing nucleoside triphosphate hydrolases"/>
    <property type="match status" value="1"/>
</dbReference>
<accession>A0AAV5QIT4</accession>
<keyword evidence="8" id="KW-0547">Nucleotide-binding</keyword>
<dbReference type="GeneID" id="90072374"/>
<dbReference type="Proteomes" id="UP001360560">
    <property type="component" value="Unassembled WGS sequence"/>
</dbReference>
<feature type="domain" description="ABC transporter" evidence="7">
    <location>
        <begin position="542"/>
        <end position="776"/>
    </location>
</feature>
<dbReference type="GO" id="GO:0005324">
    <property type="term" value="F:long-chain fatty acid transmembrane transporter activity"/>
    <property type="evidence" value="ECO:0007669"/>
    <property type="project" value="TreeGrafter"/>
</dbReference>
<evidence type="ECO:0000256" key="5">
    <source>
        <dbReference type="ARBA" id="ARBA00023136"/>
    </source>
</evidence>
<organism evidence="8 9">
    <name type="scientific">Saccharomycopsis crataegensis</name>
    <dbReference type="NCBI Taxonomy" id="43959"/>
    <lineage>
        <taxon>Eukaryota</taxon>
        <taxon>Fungi</taxon>
        <taxon>Dikarya</taxon>
        <taxon>Ascomycota</taxon>
        <taxon>Saccharomycotina</taxon>
        <taxon>Saccharomycetes</taxon>
        <taxon>Saccharomycopsidaceae</taxon>
        <taxon>Saccharomycopsis</taxon>
    </lineage>
</organism>
<evidence type="ECO:0000256" key="1">
    <source>
        <dbReference type="ARBA" id="ARBA00008575"/>
    </source>
</evidence>
<dbReference type="GO" id="GO:0005524">
    <property type="term" value="F:ATP binding"/>
    <property type="evidence" value="ECO:0007669"/>
    <property type="project" value="UniProtKB-KW"/>
</dbReference>
<keyword evidence="4 6" id="KW-1133">Transmembrane helix</keyword>
<dbReference type="InterPro" id="IPR027417">
    <property type="entry name" value="P-loop_NTPase"/>
</dbReference>
<dbReference type="GO" id="GO:0005778">
    <property type="term" value="C:peroxisomal membrane"/>
    <property type="evidence" value="ECO:0007669"/>
    <property type="project" value="TreeGrafter"/>
</dbReference>
<comment type="caution">
    <text evidence="8">The sequence shown here is derived from an EMBL/GenBank/DDBJ whole genome shotgun (WGS) entry which is preliminary data.</text>
</comment>
<gene>
    <name evidence="8" type="ORF">DASC09_017200</name>
</gene>
<keyword evidence="9" id="KW-1185">Reference proteome</keyword>